<proteinExistence type="predicted"/>
<protein>
    <submittedName>
        <fullName evidence="1">Uncharacterized protein</fullName>
    </submittedName>
</protein>
<organism evidence="1">
    <name type="scientific">marine metagenome</name>
    <dbReference type="NCBI Taxonomy" id="408172"/>
    <lineage>
        <taxon>unclassified sequences</taxon>
        <taxon>metagenomes</taxon>
        <taxon>ecological metagenomes</taxon>
    </lineage>
</organism>
<dbReference type="EMBL" id="UINC01004067">
    <property type="protein sequence ID" value="SVA11528.1"/>
    <property type="molecule type" value="Genomic_DNA"/>
</dbReference>
<evidence type="ECO:0000313" key="1">
    <source>
        <dbReference type="EMBL" id="SVA11528.1"/>
    </source>
</evidence>
<feature type="non-terminal residue" evidence="1">
    <location>
        <position position="1"/>
    </location>
</feature>
<gene>
    <name evidence="1" type="ORF">METZ01_LOCUS64382</name>
</gene>
<sequence length="106" mass="11463">VAANYERHATDFLSNVPPVGLAPLPGPVGEDEGVQAPSKLLLPKLHREASHDPPLLQPSYPVMNGDSGHSQGIGYGLCTGSRVFLQHRNYPCVLGVQLRDRHDFGK</sequence>
<dbReference type="AlphaFoldDB" id="A0A381T7G7"/>
<accession>A0A381T7G7</accession>
<name>A0A381T7G7_9ZZZZ</name>
<reference evidence="1" key="1">
    <citation type="submission" date="2018-05" db="EMBL/GenBank/DDBJ databases">
        <authorList>
            <person name="Lanie J.A."/>
            <person name="Ng W.-L."/>
            <person name="Kazmierczak K.M."/>
            <person name="Andrzejewski T.M."/>
            <person name="Davidsen T.M."/>
            <person name="Wayne K.J."/>
            <person name="Tettelin H."/>
            <person name="Glass J.I."/>
            <person name="Rusch D."/>
            <person name="Podicherti R."/>
            <person name="Tsui H.-C.T."/>
            <person name="Winkler M.E."/>
        </authorList>
    </citation>
    <scope>NUCLEOTIDE SEQUENCE</scope>
</reference>